<dbReference type="Proteomes" id="UP000694565">
    <property type="component" value="Unplaced"/>
</dbReference>
<keyword evidence="4" id="KW-1185">Reference proteome</keyword>
<feature type="signal peptide" evidence="2">
    <location>
        <begin position="1"/>
        <end position="28"/>
    </location>
</feature>
<dbReference type="Ensembl" id="ENSCLMT00005019936.1">
    <property type="protein sequence ID" value="ENSCLMP00005018919.1"/>
    <property type="gene ID" value="ENSCLMG00005009530.1"/>
</dbReference>
<evidence type="ECO:0000313" key="4">
    <source>
        <dbReference type="Proteomes" id="UP000694565"/>
    </source>
</evidence>
<evidence type="ECO:0000256" key="1">
    <source>
        <dbReference type="SAM" id="MobiDB-lite"/>
    </source>
</evidence>
<accession>A0A8C2XHM7</accession>
<protein>
    <submittedName>
        <fullName evidence="3">Uncharacterized protein</fullName>
    </submittedName>
</protein>
<organism evidence="3 4">
    <name type="scientific">Cyclopterus lumpus</name>
    <name type="common">Lumpsucker</name>
    <dbReference type="NCBI Taxonomy" id="8103"/>
    <lineage>
        <taxon>Eukaryota</taxon>
        <taxon>Metazoa</taxon>
        <taxon>Chordata</taxon>
        <taxon>Craniata</taxon>
        <taxon>Vertebrata</taxon>
        <taxon>Euteleostomi</taxon>
        <taxon>Actinopterygii</taxon>
        <taxon>Neopterygii</taxon>
        <taxon>Teleostei</taxon>
        <taxon>Neoteleostei</taxon>
        <taxon>Acanthomorphata</taxon>
        <taxon>Eupercaria</taxon>
        <taxon>Perciformes</taxon>
        <taxon>Cottioidei</taxon>
        <taxon>Cottales</taxon>
        <taxon>Cyclopteridae</taxon>
        <taxon>Cyclopterus</taxon>
    </lineage>
</organism>
<reference evidence="3" key="1">
    <citation type="submission" date="2025-08" db="UniProtKB">
        <authorList>
            <consortium name="Ensembl"/>
        </authorList>
    </citation>
    <scope>IDENTIFICATION</scope>
</reference>
<reference evidence="3" key="2">
    <citation type="submission" date="2025-09" db="UniProtKB">
        <authorList>
            <consortium name="Ensembl"/>
        </authorList>
    </citation>
    <scope>IDENTIFICATION</scope>
</reference>
<name>A0A8C2XHM7_CYCLU</name>
<sequence length="154" mass="15781">MLSRPPMRRCHSLQTVWMLLEPLGGGAGAAGGGAGGRPPLLQTPGTQPARTSLVGRLQALAGFTPDNRWNQTRGDFDERDGVRGGLQAPPGPKGFQEERPTPGQNFPNRFESRPATAGGAAPGVSGNAGAVGGPQAWNRSSGAAAAPFDIADDT</sequence>
<keyword evidence="2" id="KW-0732">Signal</keyword>
<proteinExistence type="predicted"/>
<feature type="region of interest" description="Disordered" evidence="1">
    <location>
        <begin position="64"/>
        <end position="154"/>
    </location>
</feature>
<dbReference type="GeneTree" id="ENSGT00980000202819"/>
<dbReference type="AlphaFoldDB" id="A0A8C2XHM7"/>
<feature type="chain" id="PRO_5034773489" evidence="2">
    <location>
        <begin position="29"/>
        <end position="154"/>
    </location>
</feature>
<evidence type="ECO:0000313" key="3">
    <source>
        <dbReference type="Ensembl" id="ENSCLMP00005018919.1"/>
    </source>
</evidence>
<feature type="region of interest" description="Disordered" evidence="1">
    <location>
        <begin position="28"/>
        <end position="50"/>
    </location>
</feature>
<evidence type="ECO:0000256" key="2">
    <source>
        <dbReference type="SAM" id="SignalP"/>
    </source>
</evidence>